<feature type="domain" description="Protein kinase" evidence="12">
    <location>
        <begin position="320"/>
        <end position="613"/>
    </location>
</feature>
<feature type="domain" description="LysM" evidence="13">
    <location>
        <begin position="181"/>
        <end position="224"/>
    </location>
</feature>
<keyword evidence="5" id="KW-0547">Nucleotide-binding</keyword>
<dbReference type="InterPro" id="IPR000719">
    <property type="entry name" value="Prot_kinase_dom"/>
</dbReference>
<gene>
    <name evidence="14" type="ORF">LUZ62_090343</name>
</gene>
<keyword evidence="8 10" id="KW-0472">Membrane</keyword>
<comment type="caution">
    <text evidence="14">The sequence shown here is derived from an EMBL/GenBank/DDBJ whole genome shotgun (WGS) entry which is preliminary data.</text>
</comment>
<organism evidence="14 15">
    <name type="scientific">Rhynchospora pubera</name>
    <dbReference type="NCBI Taxonomy" id="906938"/>
    <lineage>
        <taxon>Eukaryota</taxon>
        <taxon>Viridiplantae</taxon>
        <taxon>Streptophyta</taxon>
        <taxon>Embryophyta</taxon>
        <taxon>Tracheophyta</taxon>
        <taxon>Spermatophyta</taxon>
        <taxon>Magnoliopsida</taxon>
        <taxon>Liliopsida</taxon>
        <taxon>Poales</taxon>
        <taxon>Cyperaceae</taxon>
        <taxon>Cyperoideae</taxon>
        <taxon>Rhynchosporeae</taxon>
        <taxon>Rhynchospora</taxon>
    </lineage>
</organism>
<evidence type="ECO:0000256" key="4">
    <source>
        <dbReference type="ARBA" id="ARBA00022729"/>
    </source>
</evidence>
<keyword evidence="14" id="KW-0418">Kinase</keyword>
<proteinExistence type="predicted"/>
<name>A0AAV8CJA5_9POAL</name>
<dbReference type="Gene3D" id="1.10.510.10">
    <property type="entry name" value="Transferase(Phosphotransferase) domain 1"/>
    <property type="match status" value="1"/>
</dbReference>
<evidence type="ECO:0000259" key="13">
    <source>
        <dbReference type="PROSITE" id="PS51782"/>
    </source>
</evidence>
<evidence type="ECO:0000256" key="10">
    <source>
        <dbReference type="SAM" id="Phobius"/>
    </source>
</evidence>
<dbReference type="SMART" id="SM00257">
    <property type="entry name" value="LysM"/>
    <property type="match status" value="2"/>
</dbReference>
<evidence type="ECO:0000256" key="6">
    <source>
        <dbReference type="ARBA" id="ARBA00022840"/>
    </source>
</evidence>
<feature type="signal peptide" evidence="11">
    <location>
        <begin position="1"/>
        <end position="24"/>
    </location>
</feature>
<dbReference type="FunFam" id="1.10.510.10:FF:000468">
    <property type="entry name" value="PTI1-like tyrosine-protein kinase 3"/>
    <property type="match status" value="1"/>
</dbReference>
<dbReference type="Pfam" id="PF23446">
    <property type="entry name" value="LysM1_NFP_LYK"/>
    <property type="match status" value="1"/>
</dbReference>
<evidence type="ECO:0000256" key="5">
    <source>
        <dbReference type="ARBA" id="ARBA00022741"/>
    </source>
</evidence>
<dbReference type="InterPro" id="IPR056562">
    <property type="entry name" value="LysM2_CERK1_LYK3_4_5"/>
</dbReference>
<dbReference type="SUPFAM" id="SSF54106">
    <property type="entry name" value="LysM domain"/>
    <property type="match status" value="1"/>
</dbReference>
<keyword evidence="3 10" id="KW-0812">Transmembrane</keyword>
<keyword evidence="6" id="KW-0067">ATP-binding</keyword>
<accession>A0AAV8CJA5</accession>
<dbReference type="InterPro" id="IPR056563">
    <property type="entry name" value="LysM3_LYK4_5"/>
</dbReference>
<dbReference type="InterPro" id="IPR036779">
    <property type="entry name" value="LysM_dom_sf"/>
</dbReference>
<keyword evidence="14" id="KW-0808">Transferase</keyword>
<dbReference type="GO" id="GO:0005524">
    <property type="term" value="F:ATP binding"/>
    <property type="evidence" value="ECO:0007669"/>
    <property type="project" value="UniProtKB-KW"/>
</dbReference>
<dbReference type="GO" id="GO:0005886">
    <property type="term" value="C:plasma membrane"/>
    <property type="evidence" value="ECO:0007669"/>
    <property type="project" value="UniProtKB-SubCell"/>
</dbReference>
<evidence type="ECO:0000256" key="8">
    <source>
        <dbReference type="ARBA" id="ARBA00023136"/>
    </source>
</evidence>
<dbReference type="PANTHER" id="PTHR45927:SF11">
    <property type="entry name" value="LYSM DOMAIN RECEPTOR-LIKE KINASE 4"/>
    <property type="match status" value="1"/>
</dbReference>
<dbReference type="Pfam" id="PF23473">
    <property type="entry name" value="LysM3_LYK4_5"/>
    <property type="match status" value="1"/>
</dbReference>
<dbReference type="Proteomes" id="UP001140206">
    <property type="component" value="Chromosome 5"/>
</dbReference>
<keyword evidence="2" id="KW-1003">Cell membrane</keyword>
<dbReference type="SUPFAM" id="SSF56112">
    <property type="entry name" value="Protein kinase-like (PK-like)"/>
    <property type="match status" value="1"/>
</dbReference>
<dbReference type="EMBL" id="JAMFTS010000005">
    <property type="protein sequence ID" value="KAJ4755938.1"/>
    <property type="molecule type" value="Genomic_DNA"/>
</dbReference>
<evidence type="ECO:0000256" key="9">
    <source>
        <dbReference type="ARBA" id="ARBA00023157"/>
    </source>
</evidence>
<comment type="subcellular location">
    <subcellularLocation>
        <location evidence="1">Cell membrane</location>
        <topology evidence="1">Single-pass membrane protein</topology>
    </subcellularLocation>
</comment>
<dbReference type="PROSITE" id="PS51782">
    <property type="entry name" value="LYSM"/>
    <property type="match status" value="2"/>
</dbReference>
<sequence length="632" mass="69476">MSLPWPIIISTFLLILTSFPSTYSQQPYEGIYTTDCTNTHNSSSLLGYFCNGNSTSCTSYLTFHPTPPYNTTAAIASLLNIDASLLSQSNLNSNSLVVIPVACSCSGAYYQFNATYTVQSGDITLFIANNTFQALSTCQAIINQNLPNASSRLAVGQNLTVPLRCACPTTEQYNSGIRYLLSYLVSYGEFVSTIAQTFGMDSGSIEDANELSGDTIYPFTTLLIPFKTKPNFTQISVLTPPPPPPPAPASPPPNEKSNHAGVYAGIAVAVFVFFLVAIVLVFVLLKKRRSEESKGKGKKVAVVSSNLESKPIKKNDIPLDILKGISGIGSFLKVYTFQELQSATNNFSSENQIGGSVYRGAFQGDLAAVKRFDRDMSMEIDMLKQINHFNLIRLSGVSFNEGYWFLVCEYAENGSLSDWIWHKNGLGALNWGQRMQISLDVASGLNYLHSFTQPAYVHMDIHTSGILLDSNLRAKISNLTNARPAKGREGDFTMTQHVAGMQGYLAPEYLEHGLVSPKIDVYAFGIVLLEIFTGKENGIVFDEFDEMAKGENLENNVKGFLDPLMEANFSIDSAVLLVELIKRCTEKDPSNRPSMGEVVQYLARMSDMSTSWYSSYDTGSFSSEKVLQMKEE</sequence>
<feature type="domain" description="LysM" evidence="13">
    <location>
        <begin position="114"/>
        <end position="161"/>
    </location>
</feature>
<dbReference type="Pfam" id="PF23472">
    <property type="entry name" value="LysM2_CERK1_LYK3_4_5"/>
    <property type="match status" value="1"/>
</dbReference>
<dbReference type="InterPro" id="IPR001245">
    <property type="entry name" value="Ser-Thr/Tyr_kinase_cat_dom"/>
</dbReference>
<evidence type="ECO:0000256" key="11">
    <source>
        <dbReference type="SAM" id="SignalP"/>
    </source>
</evidence>
<dbReference type="Gene3D" id="3.30.200.20">
    <property type="entry name" value="Phosphorylase Kinase, domain 1"/>
    <property type="match status" value="1"/>
</dbReference>
<dbReference type="Pfam" id="PF07714">
    <property type="entry name" value="PK_Tyr_Ser-Thr"/>
    <property type="match status" value="1"/>
</dbReference>
<dbReference type="PANTHER" id="PTHR45927">
    <property type="entry name" value="LYSM-DOMAIN RECEPTOR-LIKE KINASE-RELATED"/>
    <property type="match status" value="1"/>
</dbReference>
<keyword evidence="9" id="KW-1015">Disulfide bond</keyword>
<dbReference type="InterPro" id="IPR011009">
    <property type="entry name" value="Kinase-like_dom_sf"/>
</dbReference>
<dbReference type="InterPro" id="IPR018392">
    <property type="entry name" value="LysM"/>
</dbReference>
<evidence type="ECO:0000256" key="2">
    <source>
        <dbReference type="ARBA" id="ARBA00022475"/>
    </source>
</evidence>
<dbReference type="InterPro" id="IPR052611">
    <property type="entry name" value="Plant_RLK_LysM"/>
</dbReference>
<evidence type="ECO:0000313" key="14">
    <source>
        <dbReference type="EMBL" id="KAJ4755938.1"/>
    </source>
</evidence>
<keyword evidence="7 10" id="KW-1133">Transmembrane helix</keyword>
<evidence type="ECO:0000256" key="1">
    <source>
        <dbReference type="ARBA" id="ARBA00004162"/>
    </source>
</evidence>
<evidence type="ECO:0000313" key="15">
    <source>
        <dbReference type="Proteomes" id="UP001140206"/>
    </source>
</evidence>
<evidence type="ECO:0000256" key="7">
    <source>
        <dbReference type="ARBA" id="ARBA00022989"/>
    </source>
</evidence>
<dbReference type="InterPro" id="IPR056561">
    <property type="entry name" value="NFP_LYK_LysM1"/>
</dbReference>
<dbReference type="Gene3D" id="3.10.350.10">
    <property type="entry name" value="LysM domain"/>
    <property type="match status" value="1"/>
</dbReference>
<feature type="transmembrane region" description="Helical" evidence="10">
    <location>
        <begin position="260"/>
        <end position="285"/>
    </location>
</feature>
<evidence type="ECO:0000259" key="12">
    <source>
        <dbReference type="PROSITE" id="PS50011"/>
    </source>
</evidence>
<reference evidence="14" key="1">
    <citation type="submission" date="2022-08" db="EMBL/GenBank/DDBJ databases">
        <authorList>
            <person name="Marques A."/>
        </authorList>
    </citation>
    <scope>NUCLEOTIDE SEQUENCE</scope>
    <source>
        <strain evidence="14">RhyPub2mFocal</strain>
        <tissue evidence="14">Leaves</tissue>
    </source>
</reference>
<dbReference type="AlphaFoldDB" id="A0AAV8CJA5"/>
<feature type="chain" id="PRO_5043428993" evidence="11">
    <location>
        <begin position="25"/>
        <end position="632"/>
    </location>
</feature>
<keyword evidence="15" id="KW-1185">Reference proteome</keyword>
<keyword evidence="4 11" id="KW-0732">Signal</keyword>
<dbReference type="GO" id="GO:0004672">
    <property type="term" value="F:protein kinase activity"/>
    <property type="evidence" value="ECO:0007669"/>
    <property type="project" value="InterPro"/>
</dbReference>
<evidence type="ECO:0000256" key="3">
    <source>
        <dbReference type="ARBA" id="ARBA00022692"/>
    </source>
</evidence>
<protein>
    <submittedName>
        <fullName evidence="14">Kinase family protein</fullName>
    </submittedName>
</protein>
<dbReference type="PROSITE" id="PS50011">
    <property type="entry name" value="PROTEIN_KINASE_DOM"/>
    <property type="match status" value="1"/>
</dbReference>